<accession>A0AAQ5XNL3</accession>
<name>A0AAQ5XNL3_AMPOC</name>
<evidence type="ECO:0000313" key="1">
    <source>
        <dbReference type="Ensembl" id="ENSAOCP00000042948.1"/>
    </source>
</evidence>
<proteinExistence type="predicted"/>
<evidence type="ECO:0000313" key="2">
    <source>
        <dbReference type="Proteomes" id="UP001501940"/>
    </source>
</evidence>
<keyword evidence="2" id="KW-1185">Reference proteome</keyword>
<dbReference type="AlphaFoldDB" id="A0AAQ5XNL3"/>
<reference evidence="1" key="2">
    <citation type="submission" date="2025-08" db="UniProtKB">
        <authorList>
            <consortium name="Ensembl"/>
        </authorList>
    </citation>
    <scope>IDENTIFICATION</scope>
</reference>
<sequence length="74" mass="8495">CLQLRNMSVKKVFTYYSKCPTIASYYGNQAATLMMLCWYKEAFGEIQNRPTLLSPVAGSTATLRHIVNERTREE</sequence>
<protein>
    <submittedName>
        <fullName evidence="1">Uncharacterized protein</fullName>
    </submittedName>
</protein>
<dbReference type="Ensembl" id="ENSAOCT00000074558.1">
    <property type="protein sequence ID" value="ENSAOCP00000042948.1"/>
    <property type="gene ID" value="ENSAOCG00000027607.1"/>
</dbReference>
<dbReference type="Proteomes" id="UP001501940">
    <property type="component" value="Chromosome 16"/>
</dbReference>
<organism evidence="1 2">
    <name type="scientific">Amphiprion ocellaris</name>
    <name type="common">Clown anemonefish</name>
    <dbReference type="NCBI Taxonomy" id="80972"/>
    <lineage>
        <taxon>Eukaryota</taxon>
        <taxon>Metazoa</taxon>
        <taxon>Chordata</taxon>
        <taxon>Craniata</taxon>
        <taxon>Vertebrata</taxon>
        <taxon>Euteleostomi</taxon>
        <taxon>Actinopterygii</taxon>
        <taxon>Neopterygii</taxon>
        <taxon>Teleostei</taxon>
        <taxon>Neoteleostei</taxon>
        <taxon>Acanthomorphata</taxon>
        <taxon>Ovalentaria</taxon>
        <taxon>Pomacentridae</taxon>
        <taxon>Amphiprion</taxon>
    </lineage>
</organism>
<reference evidence="1 2" key="1">
    <citation type="submission" date="2022-01" db="EMBL/GenBank/DDBJ databases">
        <title>A chromosome-scale genome assembly of the false clownfish, Amphiprion ocellaris.</title>
        <authorList>
            <person name="Ryu T."/>
        </authorList>
    </citation>
    <scope>NUCLEOTIDE SEQUENCE [LARGE SCALE GENOMIC DNA]</scope>
</reference>
<reference evidence="1" key="3">
    <citation type="submission" date="2025-09" db="UniProtKB">
        <authorList>
            <consortium name="Ensembl"/>
        </authorList>
    </citation>
    <scope>IDENTIFICATION</scope>
</reference>